<evidence type="ECO:0000313" key="1">
    <source>
        <dbReference type="EMBL" id="KAI8435330.1"/>
    </source>
</evidence>
<reference evidence="1 2" key="1">
    <citation type="journal article" date="2022" name="Genome Biol. Evol.">
        <title>The Spruce Budworm Genome: Reconstructing the Evolutionary History of Antifreeze Proteins.</title>
        <authorList>
            <person name="Beliveau C."/>
            <person name="Gagne P."/>
            <person name="Picq S."/>
            <person name="Vernygora O."/>
            <person name="Keeling C.I."/>
            <person name="Pinkney K."/>
            <person name="Doucet D."/>
            <person name="Wen F."/>
            <person name="Johnston J.S."/>
            <person name="Maaroufi H."/>
            <person name="Boyle B."/>
            <person name="Laroche J."/>
            <person name="Dewar K."/>
            <person name="Juretic N."/>
            <person name="Blackburn G."/>
            <person name="Nisole A."/>
            <person name="Brunet B."/>
            <person name="Brandao M."/>
            <person name="Lumley L."/>
            <person name="Duan J."/>
            <person name="Quan G."/>
            <person name="Lucarotti C.J."/>
            <person name="Roe A.D."/>
            <person name="Sperling F.A.H."/>
            <person name="Levesque R.C."/>
            <person name="Cusson M."/>
        </authorList>
    </citation>
    <scope>NUCLEOTIDE SEQUENCE [LARGE SCALE GENOMIC DNA]</scope>
    <source>
        <strain evidence="1">Glfc:IPQL:Cfum</strain>
    </source>
</reference>
<keyword evidence="2" id="KW-1185">Reference proteome</keyword>
<dbReference type="Proteomes" id="UP001064048">
    <property type="component" value="Chromosome 5"/>
</dbReference>
<accession>A0ACC0KGH1</accession>
<gene>
    <name evidence="1" type="ORF">MSG28_003655</name>
</gene>
<dbReference type="EMBL" id="CM046105">
    <property type="protein sequence ID" value="KAI8435330.1"/>
    <property type="molecule type" value="Genomic_DNA"/>
</dbReference>
<sequence length="90" mass="10185">MVQISTKELTMSLEEQFKQVSDSVRNWKTKPADSENLALYSLYKQAIAGDQFDQAAANVKKLKALPSDSDLLELYALFKQATKIIEDRCL</sequence>
<name>A0ACC0KGH1_CHOFU</name>
<comment type="caution">
    <text evidence="1">The sequence shown here is derived from an EMBL/GenBank/DDBJ whole genome shotgun (WGS) entry which is preliminary data.</text>
</comment>
<protein>
    <submittedName>
        <fullName evidence="1">Uncharacterized protein</fullName>
    </submittedName>
</protein>
<evidence type="ECO:0000313" key="2">
    <source>
        <dbReference type="Proteomes" id="UP001064048"/>
    </source>
</evidence>
<proteinExistence type="predicted"/>
<organism evidence="1 2">
    <name type="scientific">Choristoneura fumiferana</name>
    <name type="common">Spruce budworm moth</name>
    <name type="synonym">Archips fumiferana</name>
    <dbReference type="NCBI Taxonomy" id="7141"/>
    <lineage>
        <taxon>Eukaryota</taxon>
        <taxon>Metazoa</taxon>
        <taxon>Ecdysozoa</taxon>
        <taxon>Arthropoda</taxon>
        <taxon>Hexapoda</taxon>
        <taxon>Insecta</taxon>
        <taxon>Pterygota</taxon>
        <taxon>Neoptera</taxon>
        <taxon>Endopterygota</taxon>
        <taxon>Lepidoptera</taxon>
        <taxon>Glossata</taxon>
        <taxon>Ditrysia</taxon>
        <taxon>Tortricoidea</taxon>
        <taxon>Tortricidae</taxon>
        <taxon>Tortricinae</taxon>
        <taxon>Choristoneura</taxon>
    </lineage>
</organism>